<dbReference type="EMBL" id="NJEU01001103">
    <property type="protein sequence ID" value="PHH68565.1"/>
    <property type="molecule type" value="Genomic_DNA"/>
</dbReference>
<dbReference type="Proteomes" id="UP000224854">
    <property type="component" value="Unassembled WGS sequence"/>
</dbReference>
<accession>A0A2C5YGC6</accession>
<gene>
    <name evidence="3" type="ORF">CDD82_469</name>
</gene>
<evidence type="ECO:0000256" key="1">
    <source>
        <dbReference type="SAM" id="MobiDB-lite"/>
    </source>
</evidence>
<evidence type="ECO:0000256" key="2">
    <source>
        <dbReference type="SAM" id="SignalP"/>
    </source>
</evidence>
<sequence>MHFSACLIVALGSLASAAVRPDYLPYEIMDLNKRQADPAYQCHADCGGSIRLAREQSQDNQFCTNPNWQSRFQACLKCALKYDNIWRSGYGVKVEEAAQKCGLEAVPEPVEEEAESEESPFGSDEEQAAPRPGHGASRSESHVEVSASKPVDENAASGPGERPMAQHPSHGGPRPEAEEEQMNHHHHGHGGPRPELEEEQMNHHHGHEGPRPEPEEEQMNHHHHGHGGPRVEAEDEAEYETEDEPMAARPVGDMSASQTTVLVAPVGAPTPTTTSAVLPPSRQVSQPSRPQAAQESGSKEQRFPPTSMSTTARPAASTSGANRPTETKANTTTAVTSLSSQASQTFVSGVAVAVLAVLATWSLV</sequence>
<feature type="compositionally biased region" description="Acidic residues" evidence="1">
    <location>
        <begin position="109"/>
        <end position="127"/>
    </location>
</feature>
<dbReference type="OrthoDB" id="4160690at2759"/>
<feature type="chain" id="PRO_5013310561" evidence="2">
    <location>
        <begin position="18"/>
        <end position="364"/>
    </location>
</feature>
<feature type="region of interest" description="Disordered" evidence="1">
    <location>
        <begin position="105"/>
        <end position="340"/>
    </location>
</feature>
<feature type="compositionally biased region" description="Low complexity" evidence="1">
    <location>
        <begin position="259"/>
        <end position="291"/>
    </location>
</feature>
<dbReference type="AlphaFoldDB" id="A0A2C5YGC6"/>
<feature type="compositionally biased region" description="Polar residues" evidence="1">
    <location>
        <begin position="304"/>
        <end position="324"/>
    </location>
</feature>
<keyword evidence="2" id="KW-0732">Signal</keyword>
<protein>
    <submittedName>
        <fullName evidence="3">Uncharacterized protein</fullName>
    </submittedName>
</protein>
<feature type="compositionally biased region" description="Low complexity" evidence="1">
    <location>
        <begin position="327"/>
        <end position="336"/>
    </location>
</feature>
<comment type="caution">
    <text evidence="3">The sequence shown here is derived from an EMBL/GenBank/DDBJ whole genome shotgun (WGS) entry which is preliminary data.</text>
</comment>
<evidence type="ECO:0000313" key="4">
    <source>
        <dbReference type="Proteomes" id="UP000224854"/>
    </source>
</evidence>
<evidence type="ECO:0000313" key="3">
    <source>
        <dbReference type="EMBL" id="PHH68565.1"/>
    </source>
</evidence>
<reference evidence="3 4" key="1">
    <citation type="submission" date="2017-06" db="EMBL/GenBank/DDBJ databases">
        <title>Ant-infecting Ophiocordyceps genomes reveal a high diversity of potential behavioral manipulation genes and a possible major role for enterotoxins.</title>
        <authorList>
            <person name="De Bekker C."/>
            <person name="Evans H.C."/>
            <person name="Brachmann A."/>
            <person name="Hughes D.P."/>
        </authorList>
    </citation>
    <scope>NUCLEOTIDE SEQUENCE [LARGE SCALE GENOMIC DNA]</scope>
    <source>
        <strain evidence="3 4">1348a</strain>
    </source>
</reference>
<feature type="compositionally biased region" description="Acidic residues" evidence="1">
    <location>
        <begin position="233"/>
        <end position="245"/>
    </location>
</feature>
<proteinExistence type="predicted"/>
<feature type="signal peptide" evidence="2">
    <location>
        <begin position="1"/>
        <end position="17"/>
    </location>
</feature>
<keyword evidence="4" id="KW-1185">Reference proteome</keyword>
<organism evidence="3 4">
    <name type="scientific">Ophiocordyceps australis</name>
    <dbReference type="NCBI Taxonomy" id="1399860"/>
    <lineage>
        <taxon>Eukaryota</taxon>
        <taxon>Fungi</taxon>
        <taxon>Dikarya</taxon>
        <taxon>Ascomycota</taxon>
        <taxon>Pezizomycotina</taxon>
        <taxon>Sordariomycetes</taxon>
        <taxon>Hypocreomycetidae</taxon>
        <taxon>Hypocreales</taxon>
        <taxon>Ophiocordycipitaceae</taxon>
        <taxon>Ophiocordyceps</taxon>
    </lineage>
</organism>
<name>A0A2C5YGC6_9HYPO</name>